<dbReference type="CDD" id="cd00067">
    <property type="entry name" value="GAL4"/>
    <property type="match status" value="1"/>
</dbReference>
<dbReference type="SMART" id="SM00066">
    <property type="entry name" value="GAL4"/>
    <property type="match status" value="1"/>
</dbReference>
<keyword evidence="3" id="KW-0238">DNA-binding</keyword>
<dbReference type="GO" id="GO:0005634">
    <property type="term" value="C:nucleus"/>
    <property type="evidence" value="ECO:0007669"/>
    <property type="project" value="UniProtKB-SubCell"/>
</dbReference>
<evidence type="ECO:0000256" key="6">
    <source>
        <dbReference type="SAM" id="Coils"/>
    </source>
</evidence>
<accession>A0A427YDU3</accession>
<evidence type="ECO:0000313" key="9">
    <source>
        <dbReference type="Proteomes" id="UP000279259"/>
    </source>
</evidence>
<dbReference type="GO" id="GO:0008270">
    <property type="term" value="F:zinc ion binding"/>
    <property type="evidence" value="ECO:0007669"/>
    <property type="project" value="InterPro"/>
</dbReference>
<comment type="subcellular location">
    <subcellularLocation>
        <location evidence="1">Nucleus</location>
    </subcellularLocation>
</comment>
<dbReference type="PROSITE" id="PS00463">
    <property type="entry name" value="ZN2_CY6_FUNGAL_1"/>
    <property type="match status" value="1"/>
</dbReference>
<evidence type="ECO:0000256" key="4">
    <source>
        <dbReference type="ARBA" id="ARBA00023163"/>
    </source>
</evidence>
<evidence type="ECO:0000256" key="1">
    <source>
        <dbReference type="ARBA" id="ARBA00004123"/>
    </source>
</evidence>
<evidence type="ECO:0000256" key="3">
    <source>
        <dbReference type="ARBA" id="ARBA00023125"/>
    </source>
</evidence>
<protein>
    <recommendedName>
        <fullName evidence="7">Zn(2)-C6 fungal-type domain-containing protein</fullName>
    </recommendedName>
</protein>
<keyword evidence="9" id="KW-1185">Reference proteome</keyword>
<dbReference type="SUPFAM" id="SSF57701">
    <property type="entry name" value="Zn2/Cys6 DNA-binding domain"/>
    <property type="match status" value="1"/>
</dbReference>
<dbReference type="InterPro" id="IPR001138">
    <property type="entry name" value="Zn2Cys6_DnaBD"/>
</dbReference>
<dbReference type="EMBL" id="RSCD01000015">
    <property type="protein sequence ID" value="RSH89137.1"/>
    <property type="molecule type" value="Genomic_DNA"/>
</dbReference>
<dbReference type="PROSITE" id="PS50048">
    <property type="entry name" value="ZN2_CY6_FUNGAL_2"/>
    <property type="match status" value="1"/>
</dbReference>
<evidence type="ECO:0000313" key="8">
    <source>
        <dbReference type="EMBL" id="RSH89137.1"/>
    </source>
</evidence>
<dbReference type="GO" id="GO:0000976">
    <property type="term" value="F:transcription cis-regulatory region binding"/>
    <property type="evidence" value="ECO:0007669"/>
    <property type="project" value="TreeGrafter"/>
</dbReference>
<gene>
    <name evidence="8" type="ORF">EHS25_002803</name>
</gene>
<feature type="coiled-coil region" evidence="6">
    <location>
        <begin position="58"/>
        <end position="85"/>
    </location>
</feature>
<keyword evidence="2" id="KW-0805">Transcription regulation</keyword>
<keyword evidence="4" id="KW-0804">Transcription</keyword>
<evidence type="ECO:0000259" key="7">
    <source>
        <dbReference type="PROSITE" id="PS50048"/>
    </source>
</evidence>
<reference evidence="8 9" key="1">
    <citation type="submission" date="2018-11" db="EMBL/GenBank/DDBJ databases">
        <title>Genome sequence of Saitozyma podzolica DSM 27192.</title>
        <authorList>
            <person name="Aliyu H."/>
            <person name="Gorte O."/>
            <person name="Ochsenreither K."/>
        </authorList>
    </citation>
    <scope>NUCLEOTIDE SEQUENCE [LARGE SCALE GENOMIC DNA]</scope>
    <source>
        <strain evidence="8 9">DSM 27192</strain>
    </source>
</reference>
<dbReference type="Gene3D" id="4.10.240.10">
    <property type="entry name" value="Zn(2)-C6 fungal-type DNA-binding domain"/>
    <property type="match status" value="1"/>
</dbReference>
<comment type="caution">
    <text evidence="8">The sequence shown here is derived from an EMBL/GenBank/DDBJ whole genome shotgun (WGS) entry which is preliminary data.</text>
</comment>
<feature type="domain" description="Zn(2)-C6 fungal-type" evidence="7">
    <location>
        <begin position="16"/>
        <end position="47"/>
    </location>
</feature>
<dbReference type="OrthoDB" id="4454541at2759"/>
<evidence type="ECO:0000256" key="2">
    <source>
        <dbReference type="ARBA" id="ARBA00023015"/>
    </source>
</evidence>
<sequence>MPKTDSRPISLGASRACDSCHRMKIRCVDRDTPPCRRCSDMNLRCTFSLDQNPSPYRIKKNQDRVAHLEHQMDAVQKNMRHMESMIRRLVESGSSTQSSEGGAIHAPRTLDEWVLSAAGSHDGPVQGGVAGGGLPEIVSRQVRIIQSEAHPPQSPGPPVDADEHDQDNDDFLIDAAHGAPMKDILYRDEEERLRQESMLHTQGGSRLSLAGTGRYPQARERDPFRRIGVPIPIQRGDRLRNFSDPIQLGYCTEEEGRRLFDLFFQGAHAFLPVFDISRDSWESLRSRSAFCVTAILMAGQLAAVGEDATLTSASSIPRGVTDRSGFGSVLRQRLMSHAEKIAGETLFSPAASLEAVQAMVILANWGETAWRLGSHSLSLASDMDLHLCLPYLAKTGMGRGKTVEELETERPLVAGARVWLADVHQLRSAYSMRGDESVKLGRLFLEHPLATVEDSRCVVICEIFSMREPLHRVLSHRVYGQSVDRLIAEAMVKLEAWETYWQAYYASKGLSANDFLVTELVTIKNYTILEVNGALLFGIKSKRAVQKMSSQRRHYLVQAVRAAAELVARAARGAENVKLRYGNRNVRLGLALAARYLIRMASLLPDAIDLRQAAKDVELLADELGQFPDFYFSQFLHHVVNEARRNRELPPLSRLPSPRIGPTMNDAGQDHPGHGAVGDDSDLGVTDFDFSVAEDIFASEDWMSLLEAAILPPIEPPSSSQAENFAFQYDPSDNDDIWALAQSSFWLH</sequence>
<keyword evidence="5" id="KW-0539">Nucleus</keyword>
<name>A0A427YDU3_9TREE</name>
<dbReference type="GO" id="GO:0000981">
    <property type="term" value="F:DNA-binding transcription factor activity, RNA polymerase II-specific"/>
    <property type="evidence" value="ECO:0007669"/>
    <property type="project" value="InterPro"/>
</dbReference>
<dbReference type="PANTHER" id="PTHR31845">
    <property type="entry name" value="FINGER DOMAIN PROTEIN, PUTATIVE-RELATED"/>
    <property type="match status" value="1"/>
</dbReference>
<dbReference type="CDD" id="cd12148">
    <property type="entry name" value="fungal_TF_MHR"/>
    <property type="match status" value="1"/>
</dbReference>
<dbReference type="InterPro" id="IPR051089">
    <property type="entry name" value="prtT"/>
</dbReference>
<dbReference type="Proteomes" id="UP000279259">
    <property type="component" value="Unassembled WGS sequence"/>
</dbReference>
<keyword evidence="6" id="KW-0175">Coiled coil</keyword>
<dbReference type="AlphaFoldDB" id="A0A427YDU3"/>
<organism evidence="8 9">
    <name type="scientific">Saitozyma podzolica</name>
    <dbReference type="NCBI Taxonomy" id="1890683"/>
    <lineage>
        <taxon>Eukaryota</taxon>
        <taxon>Fungi</taxon>
        <taxon>Dikarya</taxon>
        <taxon>Basidiomycota</taxon>
        <taxon>Agaricomycotina</taxon>
        <taxon>Tremellomycetes</taxon>
        <taxon>Tremellales</taxon>
        <taxon>Trimorphomycetaceae</taxon>
        <taxon>Saitozyma</taxon>
    </lineage>
</organism>
<proteinExistence type="predicted"/>
<dbReference type="PANTHER" id="PTHR31845:SF17">
    <property type="entry name" value="ZN(II)2CYS6 TRANSCRIPTION FACTOR (EUROFUNG)"/>
    <property type="match status" value="1"/>
</dbReference>
<evidence type="ECO:0000256" key="5">
    <source>
        <dbReference type="ARBA" id="ARBA00023242"/>
    </source>
</evidence>
<dbReference type="InterPro" id="IPR036864">
    <property type="entry name" value="Zn2-C6_fun-type_DNA-bd_sf"/>
</dbReference>
<dbReference type="Pfam" id="PF00172">
    <property type="entry name" value="Zn_clus"/>
    <property type="match status" value="1"/>
</dbReference>